<keyword evidence="3" id="KW-1185">Reference proteome</keyword>
<organism evidence="2 3">
    <name type="scientific">Oldenlandia corymbosa var. corymbosa</name>
    <dbReference type="NCBI Taxonomy" id="529605"/>
    <lineage>
        <taxon>Eukaryota</taxon>
        <taxon>Viridiplantae</taxon>
        <taxon>Streptophyta</taxon>
        <taxon>Embryophyta</taxon>
        <taxon>Tracheophyta</taxon>
        <taxon>Spermatophyta</taxon>
        <taxon>Magnoliopsida</taxon>
        <taxon>eudicotyledons</taxon>
        <taxon>Gunneridae</taxon>
        <taxon>Pentapetalae</taxon>
        <taxon>asterids</taxon>
        <taxon>lamiids</taxon>
        <taxon>Gentianales</taxon>
        <taxon>Rubiaceae</taxon>
        <taxon>Rubioideae</taxon>
        <taxon>Spermacoceae</taxon>
        <taxon>Hedyotis-Oldenlandia complex</taxon>
        <taxon>Oldenlandia</taxon>
    </lineage>
</organism>
<dbReference type="AlphaFoldDB" id="A0AAV1E694"/>
<sequence>MGPATTLEEVEDNQEEESIRVLISTEGQGKGRLKQLLDRLGIEEVGSRGIWYTWRNGKEASREIKERGCGVANKEVVVENGEARARGEDNSELKKRKDSNNIAQLKREDGEWTASQQEIRDVLSKGGGG</sequence>
<evidence type="ECO:0000313" key="3">
    <source>
        <dbReference type="Proteomes" id="UP001161247"/>
    </source>
</evidence>
<dbReference type="Proteomes" id="UP001161247">
    <property type="component" value="Chromosome 8"/>
</dbReference>
<accession>A0AAV1E694</accession>
<dbReference type="EMBL" id="OX459125">
    <property type="protein sequence ID" value="CAI9115037.1"/>
    <property type="molecule type" value="Genomic_DNA"/>
</dbReference>
<protein>
    <submittedName>
        <fullName evidence="2">OLC1v1015871C1</fullName>
    </submittedName>
</protein>
<feature type="compositionally biased region" description="Basic and acidic residues" evidence="1">
    <location>
        <begin position="82"/>
        <end position="110"/>
    </location>
</feature>
<proteinExistence type="predicted"/>
<evidence type="ECO:0000313" key="2">
    <source>
        <dbReference type="EMBL" id="CAI9115037.1"/>
    </source>
</evidence>
<feature type="region of interest" description="Disordered" evidence="1">
    <location>
        <begin position="82"/>
        <end position="129"/>
    </location>
</feature>
<reference evidence="2" key="1">
    <citation type="submission" date="2023-03" db="EMBL/GenBank/DDBJ databases">
        <authorList>
            <person name="Julca I."/>
        </authorList>
    </citation>
    <scope>NUCLEOTIDE SEQUENCE</scope>
</reference>
<gene>
    <name evidence="2" type="ORF">OLC1_LOCUS21634</name>
</gene>
<evidence type="ECO:0000256" key="1">
    <source>
        <dbReference type="SAM" id="MobiDB-lite"/>
    </source>
</evidence>
<name>A0AAV1E694_OLDCO</name>